<dbReference type="Proteomes" id="UP000178935">
    <property type="component" value="Unassembled WGS sequence"/>
</dbReference>
<proteinExistence type="predicted"/>
<gene>
    <name evidence="1" type="ORF">A2561_02930</name>
</gene>
<evidence type="ECO:0000313" key="2">
    <source>
        <dbReference type="Proteomes" id="UP000178935"/>
    </source>
</evidence>
<name>A0A1G2JMN1_9BACT</name>
<protein>
    <submittedName>
        <fullName evidence="1">Uncharacterized protein</fullName>
    </submittedName>
</protein>
<dbReference type="AlphaFoldDB" id="A0A1G2JMN1"/>
<organism evidence="1 2">
    <name type="scientific">Candidatus Staskawiczbacteria bacterium RIFOXYD1_FULL_32_13</name>
    <dbReference type="NCBI Taxonomy" id="1802234"/>
    <lineage>
        <taxon>Bacteria</taxon>
        <taxon>Candidatus Staskawicziibacteriota</taxon>
    </lineage>
</organism>
<dbReference type="EMBL" id="MHPU01000025">
    <property type="protein sequence ID" value="OGZ88407.1"/>
    <property type="molecule type" value="Genomic_DNA"/>
</dbReference>
<reference evidence="1 2" key="1">
    <citation type="journal article" date="2016" name="Nat. Commun.">
        <title>Thousands of microbial genomes shed light on interconnected biogeochemical processes in an aquifer system.</title>
        <authorList>
            <person name="Anantharaman K."/>
            <person name="Brown C.T."/>
            <person name="Hug L.A."/>
            <person name="Sharon I."/>
            <person name="Castelle C.J."/>
            <person name="Probst A.J."/>
            <person name="Thomas B.C."/>
            <person name="Singh A."/>
            <person name="Wilkins M.J."/>
            <person name="Karaoz U."/>
            <person name="Brodie E.L."/>
            <person name="Williams K.H."/>
            <person name="Hubbard S.S."/>
            <person name="Banfield J.F."/>
        </authorList>
    </citation>
    <scope>NUCLEOTIDE SEQUENCE [LARGE SCALE GENOMIC DNA]</scope>
</reference>
<comment type="caution">
    <text evidence="1">The sequence shown here is derived from an EMBL/GenBank/DDBJ whole genome shotgun (WGS) entry which is preliminary data.</text>
</comment>
<accession>A0A1G2JMN1</accession>
<evidence type="ECO:0000313" key="1">
    <source>
        <dbReference type="EMBL" id="OGZ88407.1"/>
    </source>
</evidence>
<sequence>MTAQTQETQYEGLKAYTFVVRYGDNAQYHTEDACIAGSRDEALAIVKAMRADLPGQVSFFDTAFAVMQPAIIEWWLGSKRFEEKGCYAFLQGFFFCKCGDHQKVTHCAKEENRNGWTAVIYGNNHQVKPL</sequence>